<dbReference type="PROSITE" id="PS51375">
    <property type="entry name" value="PPR"/>
    <property type="match status" value="7"/>
</dbReference>
<feature type="region of interest" description="Disordered" evidence="5">
    <location>
        <begin position="172"/>
        <end position="205"/>
    </location>
</feature>
<keyword evidence="2" id="KW-0677">Repeat</keyword>
<feature type="non-terminal residue" evidence="7">
    <location>
        <position position="1"/>
    </location>
</feature>
<feature type="compositionally biased region" description="Low complexity" evidence="5">
    <location>
        <begin position="124"/>
        <end position="141"/>
    </location>
</feature>
<feature type="repeat" description="PPR" evidence="4">
    <location>
        <begin position="647"/>
        <end position="681"/>
    </location>
</feature>
<dbReference type="GO" id="GO:0003723">
    <property type="term" value="F:RNA binding"/>
    <property type="evidence" value="ECO:0007669"/>
    <property type="project" value="UniProtKB-UniRule"/>
</dbReference>
<dbReference type="PROSITE" id="PS50102">
    <property type="entry name" value="RRM"/>
    <property type="match status" value="1"/>
</dbReference>
<feature type="domain" description="RRM" evidence="6">
    <location>
        <begin position="213"/>
        <end position="287"/>
    </location>
</feature>
<dbReference type="AlphaFoldDB" id="A0A4Y1QYI6"/>
<dbReference type="InterPro" id="IPR035979">
    <property type="entry name" value="RBD_domain_sf"/>
</dbReference>
<feature type="repeat" description="PPR" evidence="4">
    <location>
        <begin position="381"/>
        <end position="415"/>
    </location>
</feature>
<dbReference type="InterPro" id="IPR011990">
    <property type="entry name" value="TPR-like_helical_dom_sf"/>
</dbReference>
<dbReference type="SUPFAM" id="SSF54928">
    <property type="entry name" value="RNA-binding domain, RBD"/>
    <property type="match status" value="1"/>
</dbReference>
<feature type="region of interest" description="Disordered" evidence="5">
    <location>
        <begin position="76"/>
        <end position="160"/>
    </location>
</feature>
<feature type="compositionally biased region" description="Pro residues" evidence="5">
    <location>
        <begin position="178"/>
        <end position="190"/>
    </location>
</feature>
<dbReference type="InterPro" id="IPR012677">
    <property type="entry name" value="Nucleotide-bd_a/b_plait_sf"/>
</dbReference>
<reference evidence="7" key="1">
    <citation type="journal article" date="2019" name="Science">
        <title>Mutation of a bHLH transcription factor allowed almond domestication.</title>
        <authorList>
            <person name="Sanchez-Perez R."/>
            <person name="Pavan S."/>
            <person name="Mazzeo R."/>
            <person name="Moldovan C."/>
            <person name="Aiese Cigliano R."/>
            <person name="Del Cueto J."/>
            <person name="Ricciardi F."/>
            <person name="Lotti C."/>
            <person name="Ricciardi L."/>
            <person name="Dicenta F."/>
            <person name="Lopez-Marques R.L."/>
            <person name="Lindberg Moller B."/>
        </authorList>
    </citation>
    <scope>NUCLEOTIDE SEQUENCE</scope>
</reference>
<accession>A0A4Y1QYI6</accession>
<feature type="compositionally biased region" description="Low complexity" evidence="5">
    <location>
        <begin position="80"/>
        <end position="96"/>
    </location>
</feature>
<dbReference type="InterPro" id="IPR002885">
    <property type="entry name" value="PPR_rpt"/>
</dbReference>
<evidence type="ECO:0000256" key="4">
    <source>
        <dbReference type="PROSITE-ProRule" id="PRU00708"/>
    </source>
</evidence>
<comment type="similarity">
    <text evidence="1">Belongs to the PPR family. P subfamily.</text>
</comment>
<evidence type="ECO:0000256" key="3">
    <source>
        <dbReference type="PROSITE-ProRule" id="PRU00176"/>
    </source>
</evidence>
<sequence>VFLLTSDFASGPHIGNVEDLKLPMPVSYMKGFTSFTSLLSGVGGFDRICNIMEFSLSTPHYLNTTTPFSTLIHNQKHHSSFSPSSSATTSLSFSLKPTPPPLPNSENPTSSSPPSNQIRRPKTLKTTPSPSKPTSKIPSNPFRNLINPTHVPTAPIKSTTNINYHPFTDKLWLTSKLSPPPPPPPPPPQKENPEENRKPIKDAPRRIRICPKLSSSKRKNEVFDFFRQFGPIKNVILIKGHDSTERNAGFGFVIYGGSTAAKSAMKAVEFDGVEFHGRVLTVKLDDGRRLKEKTEERTRWIEGNDGVEYRSNWHKERDSSRKELRKIMDTEPENWQAIVGFFERIKKRRIWPDGEVLCKARGHACARETFESMRARGIEPTSHVYTSLIHAYAVGRDMEEALSCVRKMKEEGIEMSLVTYGIMVGGFAKVGNADQTCNMNRAEALVRDMEEAGIDAPIDIYHTMMDGYTMIGNEDKCLVVFERLKIGKVSKALEISKLMESASIKHNVKTYSMLINGFLKLKDWANAFAVVEDLVKDGLKPDIVLYNNIITAFCGMGNMNRAVRTVKEMQRERHRPTSRTFMPIIHGFARAGEMRRALEIFDMMRMSGCIPTVHTFNALVLGLVEKRQMEKAVEILDEMTLAGISPDEHTYTTIMHGYASLGDTGKAFEYFTKLRNEGLELDVYTYEALLKACCKAGRMQSALAVTKEMNAQKFEEHLCVQHIN</sequence>
<dbReference type="NCBIfam" id="TIGR00756">
    <property type="entry name" value="PPR"/>
    <property type="match status" value="7"/>
</dbReference>
<dbReference type="EMBL" id="AP019298">
    <property type="protein sequence ID" value="BBG96857.1"/>
    <property type="molecule type" value="Genomic_DNA"/>
</dbReference>
<proteinExistence type="inferred from homology"/>
<keyword evidence="3" id="KW-0694">RNA-binding</keyword>
<gene>
    <name evidence="7" type="ORF">Prudu_005799</name>
</gene>
<evidence type="ECO:0000313" key="7">
    <source>
        <dbReference type="EMBL" id="BBG96857.1"/>
    </source>
</evidence>
<dbReference type="Pfam" id="PF00076">
    <property type="entry name" value="RRM_1"/>
    <property type="match status" value="1"/>
</dbReference>
<feature type="repeat" description="PPR" evidence="4">
    <location>
        <begin position="577"/>
        <end position="611"/>
    </location>
</feature>
<dbReference type="Pfam" id="PF13041">
    <property type="entry name" value="PPR_2"/>
    <property type="match status" value="3"/>
</dbReference>
<dbReference type="Gene3D" id="1.25.40.10">
    <property type="entry name" value="Tetratricopeptide repeat domain"/>
    <property type="match status" value="3"/>
</dbReference>
<dbReference type="SMART" id="SM00360">
    <property type="entry name" value="RRM"/>
    <property type="match status" value="1"/>
</dbReference>
<feature type="repeat" description="PPR" evidence="4">
    <location>
        <begin position="612"/>
        <end position="646"/>
    </location>
</feature>
<organism evidence="7">
    <name type="scientific">Prunus dulcis</name>
    <name type="common">Almond</name>
    <name type="synonym">Amygdalus dulcis</name>
    <dbReference type="NCBI Taxonomy" id="3755"/>
    <lineage>
        <taxon>Eukaryota</taxon>
        <taxon>Viridiplantae</taxon>
        <taxon>Streptophyta</taxon>
        <taxon>Embryophyta</taxon>
        <taxon>Tracheophyta</taxon>
        <taxon>Spermatophyta</taxon>
        <taxon>Magnoliopsida</taxon>
        <taxon>eudicotyledons</taxon>
        <taxon>Gunneridae</taxon>
        <taxon>Pentapetalae</taxon>
        <taxon>rosids</taxon>
        <taxon>fabids</taxon>
        <taxon>Rosales</taxon>
        <taxon>Rosaceae</taxon>
        <taxon>Amygdaloideae</taxon>
        <taxon>Amygdaleae</taxon>
        <taxon>Prunus</taxon>
    </lineage>
</organism>
<dbReference type="CDD" id="cd00590">
    <property type="entry name" value="RRM_SF"/>
    <property type="match status" value="1"/>
</dbReference>
<evidence type="ECO:0000256" key="1">
    <source>
        <dbReference type="ARBA" id="ARBA00007626"/>
    </source>
</evidence>
<feature type="compositionally biased region" description="Low complexity" evidence="5">
    <location>
        <begin position="104"/>
        <end position="116"/>
    </location>
</feature>
<dbReference type="Gene3D" id="3.30.70.330">
    <property type="match status" value="1"/>
</dbReference>
<feature type="compositionally biased region" description="Basic and acidic residues" evidence="5">
    <location>
        <begin position="191"/>
        <end position="205"/>
    </location>
</feature>
<dbReference type="PANTHER" id="PTHR47939:SF1">
    <property type="entry name" value="OS04G0684500 PROTEIN"/>
    <property type="match status" value="1"/>
</dbReference>
<feature type="repeat" description="PPR" evidence="4">
    <location>
        <begin position="682"/>
        <end position="716"/>
    </location>
</feature>
<feature type="repeat" description="PPR" evidence="4">
    <location>
        <begin position="507"/>
        <end position="541"/>
    </location>
</feature>
<evidence type="ECO:0000259" key="6">
    <source>
        <dbReference type="PROSITE" id="PS50102"/>
    </source>
</evidence>
<dbReference type="PANTHER" id="PTHR47939">
    <property type="entry name" value="MEMBRANE-ASSOCIATED SALT-INDUCIBLE PROTEIN-LIKE"/>
    <property type="match status" value="1"/>
</dbReference>
<protein>
    <submittedName>
        <fullName evidence="7">Pentatricopeptide repeat-containing protein</fullName>
    </submittedName>
</protein>
<dbReference type="InterPro" id="IPR050667">
    <property type="entry name" value="PPR-containing_protein"/>
</dbReference>
<evidence type="ECO:0000256" key="2">
    <source>
        <dbReference type="ARBA" id="ARBA00022737"/>
    </source>
</evidence>
<evidence type="ECO:0000256" key="5">
    <source>
        <dbReference type="SAM" id="MobiDB-lite"/>
    </source>
</evidence>
<dbReference type="InterPro" id="IPR000504">
    <property type="entry name" value="RRM_dom"/>
</dbReference>
<dbReference type="Pfam" id="PF01535">
    <property type="entry name" value="PPR"/>
    <property type="match status" value="2"/>
</dbReference>
<name>A0A4Y1QYI6_PRUDU</name>
<dbReference type="Pfam" id="PF12854">
    <property type="entry name" value="PPR_1"/>
    <property type="match status" value="1"/>
</dbReference>
<feature type="repeat" description="PPR" evidence="4">
    <location>
        <begin position="542"/>
        <end position="576"/>
    </location>
</feature>